<dbReference type="Proteomes" id="UP000680279">
    <property type="component" value="Unassembled WGS sequence"/>
</dbReference>
<accession>A0ABQ4KAA8</accession>
<dbReference type="EMBL" id="BOQT01000018">
    <property type="protein sequence ID" value="GIN22541.1"/>
    <property type="molecule type" value="Genomic_DNA"/>
</dbReference>
<organism evidence="1 2">
    <name type="scientific">Siminovitchia fordii</name>
    <dbReference type="NCBI Taxonomy" id="254759"/>
    <lineage>
        <taxon>Bacteria</taxon>
        <taxon>Bacillati</taxon>
        <taxon>Bacillota</taxon>
        <taxon>Bacilli</taxon>
        <taxon>Bacillales</taxon>
        <taxon>Bacillaceae</taxon>
        <taxon>Siminovitchia</taxon>
    </lineage>
</organism>
<sequence length="159" mass="18734">MSRLVKCPYCEEKLPKSESHPYKKRYYHLECFNEWRNQADHRKELIEYICELYGIDAPTGMMVKQIKEFVEDYNYKYKGMELALRYFYETLGNQVLEGSGIGIIPYIYEDARQHHLTMMNVAESVENLEKLNKKSKSVIVKSPTVSYTKKTKKIDIGAL</sequence>
<proteinExistence type="predicted"/>
<protein>
    <recommendedName>
        <fullName evidence="3">Restriction endonuclease</fullName>
    </recommendedName>
</protein>
<evidence type="ECO:0008006" key="3">
    <source>
        <dbReference type="Google" id="ProtNLM"/>
    </source>
</evidence>
<dbReference type="RefSeq" id="WP_212963661.1">
    <property type="nucleotide sequence ID" value="NZ_BOQT01000018.1"/>
</dbReference>
<comment type="caution">
    <text evidence="1">The sequence shown here is derived from an EMBL/GenBank/DDBJ whole genome shotgun (WGS) entry which is preliminary data.</text>
</comment>
<name>A0ABQ4KAA8_9BACI</name>
<keyword evidence="2" id="KW-1185">Reference proteome</keyword>
<evidence type="ECO:0000313" key="2">
    <source>
        <dbReference type="Proteomes" id="UP000680279"/>
    </source>
</evidence>
<gene>
    <name evidence="1" type="primary">yorH</name>
    <name evidence="1" type="ORF">J1TS3_36750</name>
</gene>
<reference evidence="1 2" key="1">
    <citation type="submission" date="2021-03" db="EMBL/GenBank/DDBJ databases">
        <title>Antimicrobial resistance genes in bacteria isolated from Japanese honey, and their potential for conferring macrolide and lincosamide resistance in the American foulbrood pathogen Paenibacillus larvae.</title>
        <authorList>
            <person name="Okamoto M."/>
            <person name="Kumagai M."/>
            <person name="Kanamori H."/>
            <person name="Takamatsu D."/>
        </authorList>
    </citation>
    <scope>NUCLEOTIDE SEQUENCE [LARGE SCALE GENOMIC DNA]</scope>
    <source>
        <strain evidence="1 2">J1TS3</strain>
    </source>
</reference>
<evidence type="ECO:0000313" key="1">
    <source>
        <dbReference type="EMBL" id="GIN22541.1"/>
    </source>
</evidence>